<evidence type="ECO:0000256" key="2">
    <source>
        <dbReference type="ARBA" id="ARBA00022741"/>
    </source>
</evidence>
<dbReference type="InterPro" id="IPR002300">
    <property type="entry name" value="aa-tRNA-synth_Ia"/>
</dbReference>
<proteinExistence type="predicted"/>
<dbReference type="Pfam" id="PF00300">
    <property type="entry name" value="His_Phos_1"/>
    <property type="match status" value="1"/>
</dbReference>
<keyword evidence="5" id="KW-0030">Aminoacyl-tRNA synthetase</keyword>
<accession>A0A0F8ZYN0</accession>
<dbReference type="GO" id="GO:0004822">
    <property type="term" value="F:isoleucine-tRNA ligase activity"/>
    <property type="evidence" value="ECO:0007669"/>
    <property type="project" value="InterPro"/>
</dbReference>
<dbReference type="SUPFAM" id="SSF52374">
    <property type="entry name" value="Nucleotidylyl transferase"/>
    <property type="match status" value="1"/>
</dbReference>
<dbReference type="AlphaFoldDB" id="A0A0F8ZYN0"/>
<dbReference type="InterPro" id="IPR014729">
    <property type="entry name" value="Rossmann-like_a/b/a_fold"/>
</dbReference>
<dbReference type="GO" id="GO:0006428">
    <property type="term" value="P:isoleucyl-tRNA aminoacylation"/>
    <property type="evidence" value="ECO:0007669"/>
    <property type="project" value="TreeGrafter"/>
</dbReference>
<evidence type="ECO:0000256" key="1">
    <source>
        <dbReference type="ARBA" id="ARBA00022598"/>
    </source>
</evidence>
<feature type="domain" description="Aminoacyl-tRNA synthetase class Ia" evidence="6">
    <location>
        <begin position="2"/>
        <end position="77"/>
    </location>
</feature>
<dbReference type="PANTHER" id="PTHR42780">
    <property type="entry name" value="SOLEUCYL-TRNA SYNTHETASE"/>
    <property type="match status" value="1"/>
</dbReference>
<keyword evidence="4" id="KW-0648">Protein biosynthesis</keyword>
<evidence type="ECO:0000256" key="4">
    <source>
        <dbReference type="ARBA" id="ARBA00022917"/>
    </source>
</evidence>
<evidence type="ECO:0000259" key="6">
    <source>
        <dbReference type="Pfam" id="PF00133"/>
    </source>
</evidence>
<sequence length="201" mass="23067">RHSWFIKMSALRKKLLVANEQVRWVPEHTKHGRFGEWLREVKDWALSRERYWATPLPVWTCSGCDAVEVIGSYRELSDRLGGARSTYVLMRHGLAESNTKNIVNSNPKDKDKFGLTLAGRVQVEQAVKLFKKRKDKIDVIISSDFRRTKETAEIIGKALGIPVTTNIRLREINVGTFHGGGPEKYHVFFAKPTEKFSKYHG</sequence>
<keyword evidence="1" id="KW-0436">Ligase</keyword>
<evidence type="ECO:0000256" key="3">
    <source>
        <dbReference type="ARBA" id="ARBA00022840"/>
    </source>
</evidence>
<organism evidence="7">
    <name type="scientific">marine sediment metagenome</name>
    <dbReference type="NCBI Taxonomy" id="412755"/>
    <lineage>
        <taxon>unclassified sequences</taxon>
        <taxon>metagenomes</taxon>
        <taxon>ecological metagenomes</taxon>
    </lineage>
</organism>
<dbReference type="EMBL" id="LAZR01045350">
    <property type="protein sequence ID" value="KKK99077.1"/>
    <property type="molecule type" value="Genomic_DNA"/>
</dbReference>
<dbReference type="SUPFAM" id="SSF53254">
    <property type="entry name" value="Phosphoglycerate mutase-like"/>
    <property type="match status" value="1"/>
</dbReference>
<evidence type="ECO:0000313" key="7">
    <source>
        <dbReference type="EMBL" id="KKK99077.1"/>
    </source>
</evidence>
<protein>
    <recommendedName>
        <fullName evidence="6">Aminoacyl-tRNA synthetase class Ia domain-containing protein</fullName>
    </recommendedName>
</protein>
<comment type="caution">
    <text evidence="7">The sequence shown here is derived from an EMBL/GenBank/DDBJ whole genome shotgun (WGS) entry which is preliminary data.</text>
</comment>
<dbReference type="InterPro" id="IPR029033">
    <property type="entry name" value="His_PPase_superfam"/>
</dbReference>
<dbReference type="Pfam" id="PF00133">
    <property type="entry name" value="tRNA-synt_1"/>
    <property type="match status" value="1"/>
</dbReference>
<evidence type="ECO:0000256" key="5">
    <source>
        <dbReference type="ARBA" id="ARBA00023146"/>
    </source>
</evidence>
<gene>
    <name evidence="7" type="ORF">LCGC14_2636370</name>
</gene>
<feature type="non-terminal residue" evidence="7">
    <location>
        <position position="1"/>
    </location>
</feature>
<dbReference type="InterPro" id="IPR023586">
    <property type="entry name" value="Ile-tRNA-ligase_type2"/>
</dbReference>
<reference evidence="7" key="1">
    <citation type="journal article" date="2015" name="Nature">
        <title>Complex archaea that bridge the gap between prokaryotes and eukaryotes.</title>
        <authorList>
            <person name="Spang A."/>
            <person name="Saw J.H."/>
            <person name="Jorgensen S.L."/>
            <person name="Zaremba-Niedzwiedzka K."/>
            <person name="Martijn J."/>
            <person name="Lind A.E."/>
            <person name="van Eijk R."/>
            <person name="Schleper C."/>
            <person name="Guy L."/>
            <person name="Ettema T.J."/>
        </authorList>
    </citation>
    <scope>NUCLEOTIDE SEQUENCE</scope>
</reference>
<dbReference type="PANTHER" id="PTHR42780:SF1">
    <property type="entry name" value="ISOLEUCINE--TRNA LIGASE, CYTOPLASMIC"/>
    <property type="match status" value="1"/>
</dbReference>
<dbReference type="GO" id="GO:0005524">
    <property type="term" value="F:ATP binding"/>
    <property type="evidence" value="ECO:0007669"/>
    <property type="project" value="UniProtKB-KW"/>
</dbReference>
<dbReference type="InterPro" id="IPR013078">
    <property type="entry name" value="His_Pase_superF_clade-1"/>
</dbReference>
<dbReference type="Gene3D" id="3.40.50.620">
    <property type="entry name" value="HUPs"/>
    <property type="match status" value="1"/>
</dbReference>
<keyword evidence="3" id="KW-0067">ATP-binding</keyword>
<dbReference type="CDD" id="cd07040">
    <property type="entry name" value="HP"/>
    <property type="match status" value="1"/>
</dbReference>
<name>A0A0F8ZYN0_9ZZZZ</name>
<keyword evidence="2" id="KW-0547">Nucleotide-binding</keyword>